<dbReference type="InterPro" id="IPR000086">
    <property type="entry name" value="NUDIX_hydrolase_dom"/>
</dbReference>
<comment type="similarity">
    <text evidence="2">Belongs to the Nudix hydrolase family.</text>
</comment>
<dbReference type="InterPro" id="IPR020476">
    <property type="entry name" value="Nudix_hydrolase"/>
</dbReference>
<sequence>MQVVEKAFGYITREHGEQIQVLVFEQNTVGAGIQVPKGTIEEGETPLEAVKREMLEETGLTTLVVQGLIAQDYFNHPSGVLQKRYFYHLTTSDETKETWHHYPTGLNEADLLFSFYWISAEQDTLLAKGHGDYLYRVLAKVKN</sequence>
<evidence type="ECO:0000313" key="5">
    <source>
        <dbReference type="Proteomes" id="UP000094784"/>
    </source>
</evidence>
<dbReference type="CDD" id="cd04663">
    <property type="entry name" value="NUDIX_Hydrolase"/>
    <property type="match status" value="1"/>
</dbReference>
<protein>
    <submittedName>
        <fullName evidence="4">DNA mismatch repair protein MutT</fullName>
    </submittedName>
</protein>
<dbReference type="Proteomes" id="UP000094784">
    <property type="component" value="Unassembled WGS sequence"/>
</dbReference>
<dbReference type="PROSITE" id="PS51462">
    <property type="entry name" value="NUDIX"/>
    <property type="match status" value="1"/>
</dbReference>
<reference evidence="4 5" key="1">
    <citation type="submission" date="2016-09" db="EMBL/GenBank/DDBJ databases">
        <title>Draft genome sequence of the soil isolate, Lysinibacillus fusiformis M5, a potential hypoxanthine producer.</title>
        <authorList>
            <person name="Gallegos-Monterrosa R."/>
            <person name="Maroti G."/>
            <person name="Balint B."/>
            <person name="Kovacs A.T."/>
        </authorList>
    </citation>
    <scope>NUCLEOTIDE SEQUENCE [LARGE SCALE GENOMIC DNA]</scope>
    <source>
        <strain evidence="4 5">M5</strain>
    </source>
</reference>
<dbReference type="OrthoDB" id="2661124at2"/>
<dbReference type="RefSeq" id="WP_069481828.1">
    <property type="nucleotide sequence ID" value="NZ_JBGOGZ010000002.1"/>
</dbReference>
<dbReference type="InterPro" id="IPR020084">
    <property type="entry name" value="NUDIX_hydrolase_CS"/>
</dbReference>
<dbReference type="InterPro" id="IPR015797">
    <property type="entry name" value="NUDIX_hydrolase-like_dom_sf"/>
</dbReference>
<dbReference type="SUPFAM" id="SSF55811">
    <property type="entry name" value="Nudix"/>
    <property type="match status" value="1"/>
</dbReference>
<accession>A0A1E4R8Q1</accession>
<keyword evidence="1 2" id="KW-0378">Hydrolase</keyword>
<feature type="domain" description="Nudix hydrolase" evidence="3">
    <location>
        <begin position="2"/>
        <end position="140"/>
    </location>
</feature>
<dbReference type="Gene3D" id="3.90.79.10">
    <property type="entry name" value="Nucleoside Triphosphate Pyrophosphohydrolase"/>
    <property type="match status" value="1"/>
</dbReference>
<organism evidence="4 5">
    <name type="scientific">Lysinibacillus fusiformis</name>
    <dbReference type="NCBI Taxonomy" id="28031"/>
    <lineage>
        <taxon>Bacteria</taxon>
        <taxon>Bacillati</taxon>
        <taxon>Bacillota</taxon>
        <taxon>Bacilli</taxon>
        <taxon>Bacillales</taxon>
        <taxon>Bacillaceae</taxon>
        <taxon>Lysinibacillus</taxon>
    </lineage>
</organism>
<name>A0A1E4R8Q1_9BACI</name>
<dbReference type="AlphaFoldDB" id="A0A1E4R8Q1"/>
<dbReference type="GO" id="GO:0016787">
    <property type="term" value="F:hydrolase activity"/>
    <property type="evidence" value="ECO:0007669"/>
    <property type="project" value="UniProtKB-KW"/>
</dbReference>
<dbReference type="PRINTS" id="PR00502">
    <property type="entry name" value="NUDIXFAMILY"/>
</dbReference>
<proteinExistence type="inferred from homology"/>
<evidence type="ECO:0000256" key="1">
    <source>
        <dbReference type="ARBA" id="ARBA00022801"/>
    </source>
</evidence>
<gene>
    <name evidence="4" type="ORF">BG258_13560</name>
</gene>
<comment type="caution">
    <text evidence="4">The sequence shown here is derived from an EMBL/GenBank/DDBJ whole genome shotgun (WGS) entry which is preliminary data.</text>
</comment>
<dbReference type="PROSITE" id="PS00893">
    <property type="entry name" value="NUDIX_BOX"/>
    <property type="match status" value="1"/>
</dbReference>
<evidence type="ECO:0000256" key="2">
    <source>
        <dbReference type="RuleBase" id="RU003476"/>
    </source>
</evidence>
<evidence type="ECO:0000259" key="3">
    <source>
        <dbReference type="PROSITE" id="PS51462"/>
    </source>
</evidence>
<dbReference type="EMBL" id="MECQ01000001">
    <property type="protein sequence ID" value="ODV56850.1"/>
    <property type="molecule type" value="Genomic_DNA"/>
</dbReference>
<dbReference type="Pfam" id="PF00293">
    <property type="entry name" value="NUDIX"/>
    <property type="match status" value="1"/>
</dbReference>
<evidence type="ECO:0000313" key="4">
    <source>
        <dbReference type="EMBL" id="ODV56850.1"/>
    </source>
</evidence>